<evidence type="ECO:0000256" key="6">
    <source>
        <dbReference type="SAM" id="Phobius"/>
    </source>
</evidence>
<dbReference type="EnsemblMetazoa" id="ISCW019425-RA">
    <property type="protein sequence ID" value="ISCW019425-PA"/>
    <property type="gene ID" value="ISCW019425"/>
</dbReference>
<name>B7PSB5_IXOSC</name>
<dbReference type="VEuPathDB" id="VectorBase:ISCP_007927"/>
<proteinExistence type="inferred from homology"/>
<dbReference type="Proteomes" id="UP000001555">
    <property type="component" value="Unassembled WGS sequence"/>
</dbReference>
<dbReference type="PANTHER" id="PTHR28599:SF1">
    <property type="entry name" value="SMALL INTEGRAL MEMBRANE PROTEIN 12"/>
    <property type="match status" value="1"/>
</dbReference>
<dbReference type="VEuPathDB" id="VectorBase:ISCW019425"/>
<dbReference type="InParanoid" id="B7PSB5"/>
<dbReference type="EMBL" id="ABJB010194957">
    <property type="status" value="NOT_ANNOTATED_CDS"/>
    <property type="molecule type" value="Genomic_DNA"/>
</dbReference>
<dbReference type="InterPro" id="IPR031933">
    <property type="entry name" value="UPF0767"/>
</dbReference>
<dbReference type="GO" id="GO:0016020">
    <property type="term" value="C:membrane"/>
    <property type="evidence" value="ECO:0007669"/>
    <property type="project" value="UniProtKB-SubCell"/>
</dbReference>
<organism>
    <name type="scientific">Ixodes scapularis</name>
    <name type="common">Black-legged tick</name>
    <name type="synonym">Deer tick</name>
    <dbReference type="NCBI Taxonomy" id="6945"/>
    <lineage>
        <taxon>Eukaryota</taxon>
        <taxon>Metazoa</taxon>
        <taxon>Ecdysozoa</taxon>
        <taxon>Arthropoda</taxon>
        <taxon>Chelicerata</taxon>
        <taxon>Arachnida</taxon>
        <taxon>Acari</taxon>
        <taxon>Parasitiformes</taxon>
        <taxon>Ixodida</taxon>
        <taxon>Ixodoidea</taxon>
        <taxon>Ixodidae</taxon>
        <taxon>Ixodinae</taxon>
        <taxon>Ixodes</taxon>
    </lineage>
</organism>
<dbReference type="HOGENOM" id="CLU_160787_1_0_1"/>
<keyword evidence="4 6" id="KW-1133">Transmembrane helix</keyword>
<evidence type="ECO:0000256" key="5">
    <source>
        <dbReference type="ARBA" id="ARBA00023136"/>
    </source>
</evidence>
<dbReference type="PANTHER" id="PTHR28599">
    <property type="entry name" value="SMALL INTEGRAL MEMBRANE PROTEIN 12"/>
    <property type="match status" value="1"/>
</dbReference>
<keyword evidence="3 6" id="KW-0812">Transmembrane</keyword>
<evidence type="ECO:0000256" key="2">
    <source>
        <dbReference type="ARBA" id="ARBA00007304"/>
    </source>
</evidence>
<dbReference type="VEuPathDB" id="VectorBase:ISCI019425"/>
<evidence type="ECO:0000256" key="3">
    <source>
        <dbReference type="ARBA" id="ARBA00022692"/>
    </source>
</evidence>
<keyword evidence="5 6" id="KW-0472">Membrane</keyword>
<comment type="similarity">
    <text evidence="2">Belongs to the SMIM12 family.</text>
</comment>
<reference evidence="7 9" key="1">
    <citation type="submission" date="2008-03" db="EMBL/GenBank/DDBJ databases">
        <title>Annotation of Ixodes scapularis.</title>
        <authorList>
            <consortium name="Ixodes scapularis Genome Project Consortium"/>
            <person name="Caler E."/>
            <person name="Hannick L.I."/>
            <person name="Bidwell S."/>
            <person name="Joardar V."/>
            <person name="Thiagarajan M."/>
            <person name="Amedeo P."/>
            <person name="Galinsky K.J."/>
            <person name="Schobel S."/>
            <person name="Inman J."/>
            <person name="Hostetler J."/>
            <person name="Miller J."/>
            <person name="Hammond M."/>
            <person name="Megy K."/>
            <person name="Lawson D."/>
            <person name="Kodira C."/>
            <person name="Sutton G."/>
            <person name="Meyer J."/>
            <person name="Hill C.A."/>
            <person name="Birren B."/>
            <person name="Nene V."/>
            <person name="Collins F."/>
            <person name="Alarcon-Chaidez F."/>
            <person name="Wikel S."/>
            <person name="Strausberg R."/>
        </authorList>
    </citation>
    <scope>NUCLEOTIDE SEQUENCE [LARGE SCALE GENOMIC DNA]</scope>
    <source>
        <strain evidence="9">Wikel</strain>
        <strain evidence="7">Wikel colony</strain>
    </source>
</reference>
<dbReference type="FunCoup" id="B7PSB5">
    <property type="interactions" value="205"/>
</dbReference>
<sequence>MHGKTADGLFLQIYYVHSVRRTARMVLPALLAALRVYAPYVTFPVALVVGIIGYNLESIVSDRHTPHKKQSVGEERSERLLRELDGRDDVTRVERLGDKKWVPNTVLERNVSPSLKTLDTR</sequence>
<dbReference type="PaxDb" id="6945-B7PSB5"/>
<keyword evidence="9" id="KW-1185">Reference proteome</keyword>
<dbReference type="EMBL" id="DS777490">
    <property type="protein sequence ID" value="EEC09487.1"/>
    <property type="molecule type" value="Genomic_DNA"/>
</dbReference>
<accession>B7PSB5</accession>
<reference evidence="8" key="2">
    <citation type="submission" date="2020-05" db="UniProtKB">
        <authorList>
            <consortium name="EnsemblMetazoa"/>
        </authorList>
    </citation>
    <scope>IDENTIFICATION</scope>
    <source>
        <strain evidence="8">wikel</strain>
    </source>
</reference>
<dbReference type="OrthoDB" id="10052506at2759"/>
<protein>
    <recommendedName>
        <fullName evidence="10">Small integral membrane protein 12</fullName>
    </recommendedName>
</protein>
<evidence type="ECO:0000313" key="8">
    <source>
        <dbReference type="EnsemblMetazoa" id="ISCW019425-PA"/>
    </source>
</evidence>
<evidence type="ECO:0000313" key="9">
    <source>
        <dbReference type="Proteomes" id="UP000001555"/>
    </source>
</evidence>
<feature type="transmembrane region" description="Helical" evidence="6">
    <location>
        <begin position="37"/>
        <end position="56"/>
    </location>
</feature>
<evidence type="ECO:0008006" key="10">
    <source>
        <dbReference type="Google" id="ProtNLM"/>
    </source>
</evidence>
<evidence type="ECO:0000313" key="7">
    <source>
        <dbReference type="EMBL" id="EEC09487.1"/>
    </source>
</evidence>
<evidence type="ECO:0000256" key="4">
    <source>
        <dbReference type="ARBA" id="ARBA00022989"/>
    </source>
</evidence>
<gene>
    <name evidence="7" type="ORF">IscW_ISCW019425</name>
</gene>
<comment type="subcellular location">
    <subcellularLocation>
        <location evidence="1">Membrane</location>
        <topology evidence="1">Single-pass membrane protein</topology>
    </subcellularLocation>
</comment>
<evidence type="ECO:0000256" key="1">
    <source>
        <dbReference type="ARBA" id="ARBA00004167"/>
    </source>
</evidence>
<dbReference type="STRING" id="6945.B7PSB5"/>
<dbReference type="Pfam" id="PF15990">
    <property type="entry name" value="UPF0767"/>
    <property type="match status" value="1"/>
</dbReference>
<dbReference type="AlphaFoldDB" id="B7PSB5"/>